<evidence type="ECO:0000313" key="2">
    <source>
        <dbReference type="EnsemblPlants" id="TuG1812G0500000962.01.T02.cds426782"/>
    </source>
</evidence>
<feature type="compositionally biased region" description="Basic residues" evidence="1">
    <location>
        <begin position="132"/>
        <end position="151"/>
    </location>
</feature>
<feature type="region of interest" description="Disordered" evidence="1">
    <location>
        <begin position="131"/>
        <end position="151"/>
    </location>
</feature>
<keyword evidence="3" id="KW-1185">Reference proteome</keyword>
<dbReference type="EnsemblPlants" id="TuG1812G0500000960.01.T02">
    <property type="protein sequence ID" value="TuG1812G0500000960.01.T02.cds267459"/>
    <property type="gene ID" value="TuG1812G0500000960.01"/>
</dbReference>
<dbReference type="AlphaFoldDB" id="A0A8R7UCF2"/>
<dbReference type="Gramene" id="TuG1812G0500000960.01.T01">
    <property type="protein sequence ID" value="TuG1812G0500000960.01.T01.cds267459"/>
    <property type="gene ID" value="TuG1812G0500000960.01"/>
</dbReference>
<evidence type="ECO:0000256" key="1">
    <source>
        <dbReference type="SAM" id="MobiDB-lite"/>
    </source>
</evidence>
<proteinExistence type="predicted"/>
<feature type="region of interest" description="Disordered" evidence="1">
    <location>
        <begin position="1"/>
        <end position="32"/>
    </location>
</feature>
<dbReference type="Gramene" id="TuG1812G0500000962.01.T01">
    <property type="protein sequence ID" value="TuG1812G0500000962.01.T01.cds426782"/>
    <property type="gene ID" value="TuG1812G0500000962.01"/>
</dbReference>
<accession>A0A8R7UCF2</accession>
<dbReference type="EnsemblPlants" id="TuG1812G0500000962.01.T02">
    <property type="protein sequence ID" value="TuG1812G0500000962.01.T02.cds426782"/>
    <property type="gene ID" value="TuG1812G0500000962.01"/>
</dbReference>
<dbReference type="Gramene" id="TuG1812G0500000960.01.T02">
    <property type="protein sequence ID" value="TuG1812G0500000960.01.T02.cds267459"/>
    <property type="gene ID" value="TuG1812G0500000960.01"/>
</dbReference>
<feature type="compositionally biased region" description="Low complexity" evidence="1">
    <location>
        <begin position="10"/>
        <end position="25"/>
    </location>
</feature>
<reference evidence="2" key="2">
    <citation type="submission" date="2018-03" db="EMBL/GenBank/DDBJ databases">
        <title>The Triticum urartu genome reveals the dynamic nature of wheat genome evolution.</title>
        <authorList>
            <person name="Ling H."/>
            <person name="Ma B."/>
            <person name="Shi X."/>
            <person name="Liu H."/>
            <person name="Dong L."/>
            <person name="Sun H."/>
            <person name="Cao Y."/>
            <person name="Gao Q."/>
            <person name="Zheng S."/>
            <person name="Li Y."/>
            <person name="Yu Y."/>
            <person name="Du H."/>
            <person name="Qi M."/>
            <person name="Li Y."/>
            <person name="Yu H."/>
            <person name="Cui Y."/>
            <person name="Wang N."/>
            <person name="Chen C."/>
            <person name="Wu H."/>
            <person name="Zhao Y."/>
            <person name="Zhang J."/>
            <person name="Li Y."/>
            <person name="Zhou W."/>
            <person name="Zhang B."/>
            <person name="Hu W."/>
            <person name="Eijk M."/>
            <person name="Tang J."/>
            <person name="Witsenboer H."/>
            <person name="Zhao S."/>
            <person name="Li Z."/>
            <person name="Zhang A."/>
            <person name="Wang D."/>
            <person name="Liang C."/>
        </authorList>
    </citation>
    <scope>NUCLEOTIDE SEQUENCE [LARGE SCALE GENOMIC DNA]</scope>
    <source>
        <strain evidence="2">cv. G1812</strain>
    </source>
</reference>
<organism evidence="2 3">
    <name type="scientific">Triticum urartu</name>
    <name type="common">Red wild einkorn</name>
    <name type="synonym">Crithodium urartu</name>
    <dbReference type="NCBI Taxonomy" id="4572"/>
    <lineage>
        <taxon>Eukaryota</taxon>
        <taxon>Viridiplantae</taxon>
        <taxon>Streptophyta</taxon>
        <taxon>Embryophyta</taxon>
        <taxon>Tracheophyta</taxon>
        <taxon>Spermatophyta</taxon>
        <taxon>Magnoliopsida</taxon>
        <taxon>Liliopsida</taxon>
        <taxon>Poales</taxon>
        <taxon>Poaceae</taxon>
        <taxon>BOP clade</taxon>
        <taxon>Pooideae</taxon>
        <taxon>Triticodae</taxon>
        <taxon>Triticeae</taxon>
        <taxon>Triticinae</taxon>
        <taxon>Triticum</taxon>
    </lineage>
</organism>
<dbReference type="EnsemblPlants" id="TuG1812G0500000962.01.T01">
    <property type="protein sequence ID" value="TuG1812G0500000962.01.T01.cds426782"/>
    <property type="gene ID" value="TuG1812G0500000962.01"/>
</dbReference>
<dbReference type="Proteomes" id="UP000015106">
    <property type="component" value="Chromosome 5"/>
</dbReference>
<evidence type="ECO:0000313" key="3">
    <source>
        <dbReference type="Proteomes" id="UP000015106"/>
    </source>
</evidence>
<reference evidence="2" key="3">
    <citation type="submission" date="2022-06" db="UniProtKB">
        <authorList>
            <consortium name="EnsemblPlants"/>
        </authorList>
    </citation>
    <scope>IDENTIFICATION</scope>
</reference>
<sequence length="151" mass="16894">TAPNPTQITHLSSRPSSRRLPLSLPDPDRRRHPSLTLASLRRRWLPPSLALSSSPPHGCLHNAMNPGDPPRLCALLGNHLRCASESHPCPRRLRVCLLSWEVTRTRPHNRGGAAAASCRSHWDPVRITARTLRPRRRSPSAHHHAHPSPWS</sequence>
<dbReference type="EnsemblPlants" id="TuG1812G0500000960.01.T01">
    <property type="protein sequence ID" value="TuG1812G0500000960.01.T01.cds267459"/>
    <property type="gene ID" value="TuG1812G0500000960.01"/>
</dbReference>
<protein>
    <submittedName>
        <fullName evidence="2">Uncharacterized protein</fullName>
    </submittedName>
</protein>
<dbReference type="Gramene" id="TuG1812G0500000962.01.T02">
    <property type="protein sequence ID" value="TuG1812G0500000962.01.T02.cds426782"/>
    <property type="gene ID" value="TuG1812G0500000962.01"/>
</dbReference>
<name>A0A8R7UCF2_TRIUA</name>
<reference evidence="3" key="1">
    <citation type="journal article" date="2013" name="Nature">
        <title>Draft genome of the wheat A-genome progenitor Triticum urartu.</title>
        <authorList>
            <person name="Ling H.Q."/>
            <person name="Zhao S."/>
            <person name="Liu D."/>
            <person name="Wang J."/>
            <person name="Sun H."/>
            <person name="Zhang C."/>
            <person name="Fan H."/>
            <person name="Li D."/>
            <person name="Dong L."/>
            <person name="Tao Y."/>
            <person name="Gao C."/>
            <person name="Wu H."/>
            <person name="Li Y."/>
            <person name="Cui Y."/>
            <person name="Guo X."/>
            <person name="Zheng S."/>
            <person name="Wang B."/>
            <person name="Yu K."/>
            <person name="Liang Q."/>
            <person name="Yang W."/>
            <person name="Lou X."/>
            <person name="Chen J."/>
            <person name="Feng M."/>
            <person name="Jian J."/>
            <person name="Zhang X."/>
            <person name="Luo G."/>
            <person name="Jiang Y."/>
            <person name="Liu J."/>
            <person name="Wang Z."/>
            <person name="Sha Y."/>
            <person name="Zhang B."/>
            <person name="Wu H."/>
            <person name="Tang D."/>
            <person name="Shen Q."/>
            <person name="Xue P."/>
            <person name="Zou S."/>
            <person name="Wang X."/>
            <person name="Liu X."/>
            <person name="Wang F."/>
            <person name="Yang Y."/>
            <person name="An X."/>
            <person name="Dong Z."/>
            <person name="Zhang K."/>
            <person name="Zhang X."/>
            <person name="Luo M.C."/>
            <person name="Dvorak J."/>
            <person name="Tong Y."/>
            <person name="Wang J."/>
            <person name="Yang H."/>
            <person name="Li Z."/>
            <person name="Wang D."/>
            <person name="Zhang A."/>
            <person name="Wang J."/>
        </authorList>
    </citation>
    <scope>NUCLEOTIDE SEQUENCE</scope>
    <source>
        <strain evidence="3">cv. G1812</strain>
    </source>
</reference>